<name>A0ABP0ZD80_9ASCO</name>
<gene>
    <name evidence="2" type="ORF">LODBEIA_P03550</name>
</gene>
<dbReference type="RefSeq" id="XP_066827293.1">
    <property type="nucleotide sequence ID" value="XM_066973672.1"/>
</dbReference>
<keyword evidence="3" id="KW-1185">Reference proteome</keyword>
<evidence type="ECO:0000256" key="1">
    <source>
        <dbReference type="SAM" id="MobiDB-lite"/>
    </source>
</evidence>
<feature type="compositionally biased region" description="Polar residues" evidence="1">
    <location>
        <begin position="1"/>
        <end position="23"/>
    </location>
</feature>
<accession>A0ABP0ZD80</accession>
<reference evidence="2 3" key="1">
    <citation type="submission" date="2024-03" db="EMBL/GenBank/DDBJ databases">
        <authorList>
            <person name="Brejova B."/>
        </authorList>
    </citation>
    <scope>NUCLEOTIDE SEQUENCE [LARGE SCALE GENOMIC DNA]</scope>
    <source>
        <strain evidence="2 3">CBS 14171</strain>
    </source>
</reference>
<dbReference type="EMBL" id="OZ022405">
    <property type="protein sequence ID" value="CAK9435628.1"/>
    <property type="molecule type" value="Genomic_DNA"/>
</dbReference>
<organism evidence="2 3">
    <name type="scientific">Lodderomyces beijingensis</name>
    <dbReference type="NCBI Taxonomy" id="1775926"/>
    <lineage>
        <taxon>Eukaryota</taxon>
        <taxon>Fungi</taxon>
        <taxon>Dikarya</taxon>
        <taxon>Ascomycota</taxon>
        <taxon>Saccharomycotina</taxon>
        <taxon>Pichiomycetes</taxon>
        <taxon>Debaryomycetaceae</taxon>
        <taxon>Candida/Lodderomyces clade</taxon>
        <taxon>Lodderomyces</taxon>
    </lineage>
</organism>
<proteinExistence type="predicted"/>
<evidence type="ECO:0000313" key="2">
    <source>
        <dbReference type="EMBL" id="CAK9435628.1"/>
    </source>
</evidence>
<dbReference type="Proteomes" id="UP001497383">
    <property type="component" value="Chromosome 1"/>
</dbReference>
<sequence length="130" mass="14606">MSSHSEILQNAKTEQQRDLATSSKHSRNLHHLIIQLVESNSSTSATSLLDKISTIHELENSATVFLQREFARNCKLLDERRARVERMIRKSQLAFSGGGGGNCVEEMQRRCEVVDRELRILESTLANVGG</sequence>
<feature type="region of interest" description="Disordered" evidence="1">
    <location>
        <begin position="1"/>
        <end position="24"/>
    </location>
</feature>
<evidence type="ECO:0000313" key="3">
    <source>
        <dbReference type="Proteomes" id="UP001497383"/>
    </source>
</evidence>
<protein>
    <submittedName>
        <fullName evidence="2">Uncharacterized protein</fullName>
    </submittedName>
</protein>
<dbReference type="GeneID" id="92205551"/>